<dbReference type="RefSeq" id="WP_118564908.1">
    <property type="nucleotide sequence ID" value="NZ_JAODBU010000006.1"/>
</dbReference>
<protein>
    <submittedName>
        <fullName evidence="1">SIR2 family protein</fullName>
    </submittedName>
</protein>
<comment type="caution">
    <text evidence="1">The sequence shown here is derived from an EMBL/GenBank/DDBJ whole genome shotgun (WGS) entry which is preliminary data.</text>
</comment>
<reference evidence="1" key="1">
    <citation type="submission" date="2022-09" db="EMBL/GenBank/DDBJ databases">
        <title>Eubacterium sp. LFL-14 isolated from human feces.</title>
        <authorList>
            <person name="Liu F."/>
        </authorList>
    </citation>
    <scope>NUCLEOTIDE SEQUENCE</scope>
    <source>
        <strain evidence="1">LFL-14</strain>
    </source>
</reference>
<dbReference type="PIRSF" id="PIRSF014677">
    <property type="entry name" value="UCP014677"/>
    <property type="match status" value="1"/>
</dbReference>
<gene>
    <name evidence="1" type="ORF">N5B56_06665</name>
</gene>
<sequence>MEKSILDIMINRNEFPIIFIGSGIPRRYLVKYPSWEELLEEFWRKAEQENFYGFLNKERDKIGDLSSRIDQDFEINVNVASEIEKIINMKFYNGDIEIEGLTQKEAYKNDLSPFKKALANRFSKYQIKDSYLEELAHFRKMLVKSQMILTTNYDTFIEDQYNKESSYNIKKYIGQRGFFQQTIGYSEIYKIHGCISEPKSLVIGKTDYELYDENSILISAKVISMLLHSPIIFLGYSLTDRNVRKLIKSFAMSLSDQEKEELEKRLLLVQWEKGSEKLVEQVINDPDLGCRLTVIRTDNYSLIYDKIAEINQGVAPAEVRRYQHVIKQLIIEKGKAGSLQSVLVSPNELDDIEKNLKDRNIVVAIGDSKLIFNMPNVVEYILDYIRDDTEQNNDTMLRFIASQNNNILPFWRYLSEESILKSSLAESEKEKLRKRLRTFVDVKDQIDLLQFTEKYNSLEEIKNAGLKEYHKHCVVAANIDTIGIEKCREYIIDELNKIKSKGEIKVPTTLRRLALIYDFRKNH</sequence>
<organism evidence="1 2">
    <name type="scientific">Eubacterium album</name>
    <dbReference type="NCBI Taxonomy" id="2978477"/>
    <lineage>
        <taxon>Bacteria</taxon>
        <taxon>Bacillati</taxon>
        <taxon>Bacillota</taxon>
        <taxon>Clostridia</taxon>
        <taxon>Eubacteriales</taxon>
        <taxon>Eubacteriaceae</taxon>
        <taxon>Eubacterium</taxon>
    </lineage>
</organism>
<keyword evidence="2" id="KW-1185">Reference proteome</keyword>
<dbReference type="InterPro" id="IPR011202">
    <property type="entry name" value="UCP014677"/>
</dbReference>
<name>A0ABT2LZQ5_9FIRM</name>
<dbReference type="Pfam" id="PF13289">
    <property type="entry name" value="SIR2_2"/>
    <property type="match status" value="1"/>
</dbReference>
<accession>A0ABT2LZQ5</accession>
<proteinExistence type="predicted"/>
<dbReference type="Proteomes" id="UP001431199">
    <property type="component" value="Unassembled WGS sequence"/>
</dbReference>
<evidence type="ECO:0000313" key="1">
    <source>
        <dbReference type="EMBL" id="MCT7398770.1"/>
    </source>
</evidence>
<dbReference type="EMBL" id="JAODBU010000006">
    <property type="protein sequence ID" value="MCT7398770.1"/>
    <property type="molecule type" value="Genomic_DNA"/>
</dbReference>
<evidence type="ECO:0000313" key="2">
    <source>
        <dbReference type="Proteomes" id="UP001431199"/>
    </source>
</evidence>